<proteinExistence type="predicted"/>
<accession>A0ABD2CW09</accession>
<evidence type="ECO:0000313" key="1">
    <source>
        <dbReference type="EMBL" id="KAL2749272.1"/>
    </source>
</evidence>
<organism evidence="1 2">
    <name type="scientific">Vespula maculifrons</name>
    <name type="common">Eastern yellow jacket</name>
    <name type="synonym">Wasp</name>
    <dbReference type="NCBI Taxonomy" id="7453"/>
    <lineage>
        <taxon>Eukaryota</taxon>
        <taxon>Metazoa</taxon>
        <taxon>Ecdysozoa</taxon>
        <taxon>Arthropoda</taxon>
        <taxon>Hexapoda</taxon>
        <taxon>Insecta</taxon>
        <taxon>Pterygota</taxon>
        <taxon>Neoptera</taxon>
        <taxon>Endopterygota</taxon>
        <taxon>Hymenoptera</taxon>
        <taxon>Apocrita</taxon>
        <taxon>Aculeata</taxon>
        <taxon>Vespoidea</taxon>
        <taxon>Vespidae</taxon>
        <taxon>Vespinae</taxon>
        <taxon>Vespula</taxon>
    </lineage>
</organism>
<reference evidence="1 2" key="1">
    <citation type="journal article" date="2024" name="Ann. Entomol. Soc. Am.">
        <title>Genomic analyses of the southern and eastern yellowjacket wasps (Hymenoptera: Vespidae) reveal evolutionary signatures of social life.</title>
        <authorList>
            <person name="Catto M.A."/>
            <person name="Caine P.B."/>
            <person name="Orr S.E."/>
            <person name="Hunt B.G."/>
            <person name="Goodisman M.A.D."/>
        </authorList>
    </citation>
    <scope>NUCLEOTIDE SEQUENCE [LARGE SCALE GENOMIC DNA]</scope>
    <source>
        <strain evidence="1">232</strain>
        <tissue evidence="1">Head and thorax</tissue>
    </source>
</reference>
<comment type="caution">
    <text evidence="1">The sequence shown here is derived from an EMBL/GenBank/DDBJ whole genome shotgun (WGS) entry which is preliminary data.</text>
</comment>
<dbReference type="Proteomes" id="UP001607303">
    <property type="component" value="Unassembled WGS sequence"/>
</dbReference>
<sequence>MTTTEKEDSVMNRPRKVQSKLGIRRSFLGIKEENILALYSFSLCAFVCKDSMDFLHRLQLNRL</sequence>
<evidence type="ECO:0000313" key="2">
    <source>
        <dbReference type="Proteomes" id="UP001607303"/>
    </source>
</evidence>
<keyword evidence="2" id="KW-1185">Reference proteome</keyword>
<name>A0ABD2CW09_VESMC</name>
<gene>
    <name evidence="1" type="ORF">V1477_002212</name>
</gene>
<protein>
    <submittedName>
        <fullName evidence="1">Uncharacterized protein</fullName>
    </submittedName>
</protein>
<dbReference type="EMBL" id="JAYRBN010000027">
    <property type="protein sequence ID" value="KAL2749272.1"/>
    <property type="molecule type" value="Genomic_DNA"/>
</dbReference>
<dbReference type="AlphaFoldDB" id="A0ABD2CW09"/>